<dbReference type="SUPFAM" id="SSF117281">
    <property type="entry name" value="Kelch motif"/>
    <property type="match status" value="2"/>
</dbReference>
<dbReference type="OrthoDB" id="103335at2"/>
<evidence type="ECO:0000313" key="2">
    <source>
        <dbReference type="EMBL" id="SCB82386.1"/>
    </source>
</evidence>
<keyword evidence="1" id="KW-0732">Signal</keyword>
<dbReference type="RefSeq" id="WP_089708512.1">
    <property type="nucleotide sequence ID" value="NZ_FMAR01000001.1"/>
</dbReference>
<protein>
    <recommendedName>
        <fullName evidence="4">Galactose oxidase, central domain</fullName>
    </recommendedName>
</protein>
<sequence>MRLLKGSWLVLLLAAVACSRSDDNDKLGNWHKDGTVGSLQSGRIQSVGFVVGDTAYYGTGFDGNNGTVGFWSYDSKYHTWQQIADFPGVPRWGAAAFGAGGKGYVGTGYDGYHYYKDFFQYDPVQGSWSAIPDLPATQRRFATGFGIGNVGYLTSGQDSTPAATKDFYSLDATTNTWKKERGEYNGDPRYGATVFVMNNKAYFVTGISNNGNVTDFYVMNPDSIAAGVNGWHKLRDITNSSTDSYDDKYTNIVRSFGSAFIIGNKGYVTVGQNGGNTVTTWEYEPTNDTWTQKTDFEGSPRYGAFGFTLNGKGYIAGGGSSTSATSLYTDMYYFSPNETMVAND</sequence>
<reference evidence="2 3" key="1">
    <citation type="submission" date="2016-08" db="EMBL/GenBank/DDBJ databases">
        <authorList>
            <person name="Seilhamer J.J."/>
        </authorList>
    </citation>
    <scope>NUCLEOTIDE SEQUENCE [LARGE SCALE GENOMIC DNA]</scope>
    <source>
        <strain evidence="2 3">A37T2</strain>
    </source>
</reference>
<organism evidence="2 3">
    <name type="scientific">Chitinophaga costaii</name>
    <dbReference type="NCBI Taxonomy" id="1335309"/>
    <lineage>
        <taxon>Bacteria</taxon>
        <taxon>Pseudomonadati</taxon>
        <taxon>Bacteroidota</taxon>
        <taxon>Chitinophagia</taxon>
        <taxon>Chitinophagales</taxon>
        <taxon>Chitinophagaceae</taxon>
        <taxon>Chitinophaga</taxon>
    </lineage>
</organism>
<dbReference type="PROSITE" id="PS51257">
    <property type="entry name" value="PROKAR_LIPOPROTEIN"/>
    <property type="match status" value="1"/>
</dbReference>
<keyword evidence="3" id="KW-1185">Reference proteome</keyword>
<dbReference type="InterPro" id="IPR015915">
    <property type="entry name" value="Kelch-typ_b-propeller"/>
</dbReference>
<dbReference type="PANTHER" id="PTHR45632">
    <property type="entry name" value="LD33804P"/>
    <property type="match status" value="1"/>
</dbReference>
<evidence type="ECO:0008006" key="4">
    <source>
        <dbReference type="Google" id="ProtNLM"/>
    </source>
</evidence>
<proteinExistence type="predicted"/>
<feature type="signal peptide" evidence="1">
    <location>
        <begin position="1"/>
        <end position="21"/>
    </location>
</feature>
<dbReference type="Gene3D" id="2.120.10.80">
    <property type="entry name" value="Kelch-type beta propeller"/>
    <property type="match status" value="2"/>
</dbReference>
<feature type="chain" id="PRO_5008688152" description="Galactose oxidase, central domain" evidence="1">
    <location>
        <begin position="22"/>
        <end position="344"/>
    </location>
</feature>
<dbReference type="Proteomes" id="UP000242818">
    <property type="component" value="Unassembled WGS sequence"/>
</dbReference>
<dbReference type="EMBL" id="FMAR01000001">
    <property type="protein sequence ID" value="SCB82386.1"/>
    <property type="molecule type" value="Genomic_DNA"/>
</dbReference>
<evidence type="ECO:0000313" key="3">
    <source>
        <dbReference type="Proteomes" id="UP000242818"/>
    </source>
</evidence>
<name>A0A1C3ZJF1_9BACT</name>
<evidence type="ECO:0000256" key="1">
    <source>
        <dbReference type="SAM" id="SignalP"/>
    </source>
</evidence>
<dbReference type="AlphaFoldDB" id="A0A1C3ZJF1"/>
<gene>
    <name evidence="2" type="ORF">GA0116948_101422</name>
</gene>
<accession>A0A1C3ZJF1</accession>
<dbReference type="STRING" id="1335309.GA0116948_101422"/>